<accession>A0AA35PGL8</accession>
<organism evidence="2 3">
    <name type="scientific">Podarcis lilfordi</name>
    <name type="common">Lilford's wall lizard</name>
    <dbReference type="NCBI Taxonomy" id="74358"/>
    <lineage>
        <taxon>Eukaryota</taxon>
        <taxon>Metazoa</taxon>
        <taxon>Chordata</taxon>
        <taxon>Craniata</taxon>
        <taxon>Vertebrata</taxon>
        <taxon>Euteleostomi</taxon>
        <taxon>Lepidosauria</taxon>
        <taxon>Squamata</taxon>
        <taxon>Bifurcata</taxon>
        <taxon>Unidentata</taxon>
        <taxon>Episquamata</taxon>
        <taxon>Laterata</taxon>
        <taxon>Lacertibaenia</taxon>
        <taxon>Lacertidae</taxon>
        <taxon>Podarcis</taxon>
    </lineage>
</organism>
<gene>
    <name evidence="2" type="ORF">PODLI_1B027101</name>
</gene>
<protein>
    <submittedName>
        <fullName evidence="2">Uncharacterized protein</fullName>
    </submittedName>
</protein>
<proteinExistence type="predicted"/>
<sequence length="276" mass="27663">MALGGEERKSGPRRAETSAALSSSLLQQEALERCVGRRGNRGERPSCSASRGCSECPDSLPAQPATRPCDARARARGSLPPCHIAGHLGGAAAPKAVACTAAAGAAGSGSSRLPVRLAKARNAPPGGTCAALCNSAKCAPGGAGATQAAAAFPASPPLSTCGSFSPRWVFPQIPSLRRRGFPGFARVGIRPGRLGAWIPTWRVLSVCVFTRQAASWESCSVAAPMRNFSARSSLLAAGAAAAAAAASPWLRKVSGGSGSCACVGAMQVAGGGRRGS</sequence>
<dbReference type="AlphaFoldDB" id="A0AA35PGL8"/>
<evidence type="ECO:0000313" key="3">
    <source>
        <dbReference type="Proteomes" id="UP001178461"/>
    </source>
</evidence>
<feature type="compositionally biased region" description="Basic and acidic residues" evidence="1">
    <location>
        <begin position="30"/>
        <end position="44"/>
    </location>
</feature>
<feature type="region of interest" description="Disordered" evidence="1">
    <location>
        <begin position="1"/>
        <end position="72"/>
    </location>
</feature>
<keyword evidence="3" id="KW-1185">Reference proteome</keyword>
<feature type="compositionally biased region" description="Basic and acidic residues" evidence="1">
    <location>
        <begin position="1"/>
        <end position="16"/>
    </location>
</feature>
<feature type="compositionally biased region" description="Low complexity" evidence="1">
    <location>
        <begin position="17"/>
        <end position="29"/>
    </location>
</feature>
<evidence type="ECO:0000256" key="1">
    <source>
        <dbReference type="SAM" id="MobiDB-lite"/>
    </source>
</evidence>
<evidence type="ECO:0000313" key="2">
    <source>
        <dbReference type="EMBL" id="CAI5784673.1"/>
    </source>
</evidence>
<dbReference type="EMBL" id="OX395134">
    <property type="protein sequence ID" value="CAI5784673.1"/>
    <property type="molecule type" value="Genomic_DNA"/>
</dbReference>
<dbReference type="Proteomes" id="UP001178461">
    <property type="component" value="Chromosome 9"/>
</dbReference>
<reference evidence="2" key="1">
    <citation type="submission" date="2022-12" db="EMBL/GenBank/DDBJ databases">
        <authorList>
            <person name="Alioto T."/>
            <person name="Alioto T."/>
            <person name="Gomez Garrido J."/>
        </authorList>
    </citation>
    <scope>NUCLEOTIDE SEQUENCE</scope>
</reference>
<name>A0AA35PGL8_9SAUR</name>